<organism evidence="10 11">
    <name type="scientific">Dillenia turbinata</name>
    <dbReference type="NCBI Taxonomy" id="194707"/>
    <lineage>
        <taxon>Eukaryota</taxon>
        <taxon>Viridiplantae</taxon>
        <taxon>Streptophyta</taxon>
        <taxon>Embryophyta</taxon>
        <taxon>Tracheophyta</taxon>
        <taxon>Spermatophyta</taxon>
        <taxon>Magnoliopsida</taxon>
        <taxon>eudicotyledons</taxon>
        <taxon>Gunneridae</taxon>
        <taxon>Pentapetalae</taxon>
        <taxon>Dilleniales</taxon>
        <taxon>Dilleniaceae</taxon>
        <taxon>Dillenia</taxon>
    </lineage>
</organism>
<accession>A0AAN8VLR5</accession>
<keyword evidence="11" id="KW-1185">Reference proteome</keyword>
<dbReference type="EMBL" id="JBAMMX010000006">
    <property type="protein sequence ID" value="KAK6937418.1"/>
    <property type="molecule type" value="Genomic_DNA"/>
</dbReference>
<dbReference type="GO" id="GO:0005634">
    <property type="term" value="C:nucleus"/>
    <property type="evidence" value="ECO:0007669"/>
    <property type="project" value="TreeGrafter"/>
</dbReference>
<evidence type="ECO:0000256" key="5">
    <source>
        <dbReference type="ARBA" id="ARBA00023015"/>
    </source>
</evidence>
<dbReference type="Proteomes" id="UP001370490">
    <property type="component" value="Unassembled WGS sequence"/>
</dbReference>
<evidence type="ECO:0000313" key="11">
    <source>
        <dbReference type="Proteomes" id="UP001370490"/>
    </source>
</evidence>
<dbReference type="InterPro" id="IPR013087">
    <property type="entry name" value="Znf_C2H2_type"/>
</dbReference>
<feature type="region of interest" description="Disordered" evidence="8">
    <location>
        <begin position="37"/>
        <end position="70"/>
    </location>
</feature>
<dbReference type="InterPro" id="IPR031140">
    <property type="entry name" value="IDD1-16"/>
</dbReference>
<reference evidence="10 11" key="1">
    <citation type="submission" date="2023-12" db="EMBL/GenBank/DDBJ databases">
        <title>A high-quality genome assembly for Dillenia turbinata (Dilleniales).</title>
        <authorList>
            <person name="Chanderbali A."/>
        </authorList>
    </citation>
    <scope>NUCLEOTIDE SEQUENCE [LARGE SCALE GENOMIC DNA]</scope>
    <source>
        <strain evidence="10">LSX21</strain>
        <tissue evidence="10">Leaf</tissue>
    </source>
</reference>
<keyword evidence="1" id="KW-0479">Metal-binding</keyword>
<dbReference type="GO" id="GO:0008270">
    <property type="term" value="F:zinc ion binding"/>
    <property type="evidence" value="ECO:0007669"/>
    <property type="project" value="UniProtKB-KW"/>
</dbReference>
<dbReference type="PROSITE" id="PS50157">
    <property type="entry name" value="ZINC_FINGER_C2H2_2"/>
    <property type="match status" value="2"/>
</dbReference>
<feature type="compositionally biased region" description="Low complexity" evidence="8">
    <location>
        <begin position="270"/>
        <end position="281"/>
    </location>
</feature>
<dbReference type="PROSITE" id="PS00028">
    <property type="entry name" value="ZINC_FINGER_C2H2_1"/>
    <property type="match status" value="2"/>
</dbReference>
<dbReference type="PANTHER" id="PTHR10593:SF234">
    <property type="entry name" value="C2H2-TYPE DOMAIN-CONTAINING PROTEIN"/>
    <property type="match status" value="1"/>
</dbReference>
<dbReference type="InterPro" id="IPR036236">
    <property type="entry name" value="Znf_C2H2_sf"/>
</dbReference>
<dbReference type="AlphaFoldDB" id="A0AAN8VLR5"/>
<dbReference type="GO" id="GO:0003700">
    <property type="term" value="F:DNA-binding transcription factor activity"/>
    <property type="evidence" value="ECO:0007669"/>
    <property type="project" value="TreeGrafter"/>
</dbReference>
<feature type="domain" description="C2H2-type" evidence="9">
    <location>
        <begin position="118"/>
        <end position="140"/>
    </location>
</feature>
<comment type="caution">
    <text evidence="10">The sequence shown here is derived from an EMBL/GenBank/DDBJ whole genome shotgun (WGS) entry which is preliminary data.</text>
</comment>
<evidence type="ECO:0000256" key="2">
    <source>
        <dbReference type="ARBA" id="ARBA00022737"/>
    </source>
</evidence>
<dbReference type="SMART" id="SM00355">
    <property type="entry name" value="ZnF_C2H2"/>
    <property type="match status" value="3"/>
</dbReference>
<evidence type="ECO:0000256" key="4">
    <source>
        <dbReference type="ARBA" id="ARBA00022833"/>
    </source>
</evidence>
<dbReference type="InterPro" id="IPR055187">
    <property type="entry name" value="C2CH-3rd_BIRD-IDD"/>
</dbReference>
<keyword evidence="3 7" id="KW-0863">Zinc-finger</keyword>
<dbReference type="Gene3D" id="3.30.160.60">
    <property type="entry name" value="Classic Zinc Finger"/>
    <property type="match status" value="1"/>
</dbReference>
<keyword evidence="6" id="KW-0804">Transcription</keyword>
<evidence type="ECO:0000256" key="3">
    <source>
        <dbReference type="ARBA" id="ARBA00022771"/>
    </source>
</evidence>
<proteinExistence type="predicted"/>
<evidence type="ECO:0000259" key="9">
    <source>
        <dbReference type="PROSITE" id="PS50157"/>
    </source>
</evidence>
<evidence type="ECO:0000256" key="6">
    <source>
        <dbReference type="ARBA" id="ARBA00023163"/>
    </source>
</evidence>
<keyword evidence="2" id="KW-0677">Repeat</keyword>
<dbReference type="InterPro" id="IPR055186">
    <property type="entry name" value="C2H2-2nd_BIRD-IDD"/>
</dbReference>
<evidence type="ECO:0000256" key="1">
    <source>
        <dbReference type="ARBA" id="ARBA00022723"/>
    </source>
</evidence>
<evidence type="ECO:0000256" key="7">
    <source>
        <dbReference type="PROSITE-ProRule" id="PRU00042"/>
    </source>
</evidence>
<sequence>MSNFLGDNWIFLSGNTGEVQRLQEQQQQQKNLYACNSSGYSSQQQRHQPPQPPVNNRNLPGTPGSSSLSLQSGSNRIELLLGVVKLFQIFYQDDKKVENAPVEVVALSPATLMTTNRFVCEICNQGFPRDQNLQLHRRGHNLPGKLKQKTSTEIRKRVYICPEPRCDRHNPVNALRDLTGVKKHYGRKHAEKNLKCDECNNKYAVQSDLKAHFKRCHANRRESSITHRAFYDTLAEENNTVNQVLANNIDSNLQNQIPELMSAMPVTNTNTNTNTNPNPNTSDSIFDSKRNPLKSLPQDLVRMPFKRMTVGGSGSMFSSSSGGLFGGPKSNLSSSHPCSNINNPMMQQFGGGVPMAGPALVPYVRPTTTTTIHAGIQQPNTSFDYYQPRTQNPIITPYRLMHRHPHEISQFFHANSGTMPMTEMGISNGLIEGSRLEVVQGGGHHGRSVTFLDMLRMGRSRPSNLHDQQHQRLEVEALNQQRMRMQVMNPFHQQLSHGDSAEGKSVWDV</sequence>
<feature type="domain" description="C2H2-type" evidence="9">
    <location>
        <begin position="194"/>
        <end position="222"/>
    </location>
</feature>
<name>A0AAN8VLR5_9MAGN</name>
<keyword evidence="5" id="KW-0805">Transcription regulation</keyword>
<dbReference type="PANTHER" id="PTHR10593">
    <property type="entry name" value="SERINE/THREONINE-PROTEIN KINASE RIO"/>
    <property type="match status" value="1"/>
</dbReference>
<gene>
    <name evidence="10" type="ORF">RJ641_030926</name>
</gene>
<dbReference type="Pfam" id="PF22995">
    <property type="entry name" value="C2CH-3rd_BIRD-IDD"/>
    <property type="match status" value="1"/>
</dbReference>
<feature type="region of interest" description="Disordered" evidence="8">
    <location>
        <begin position="270"/>
        <end position="292"/>
    </location>
</feature>
<evidence type="ECO:0000313" key="10">
    <source>
        <dbReference type="EMBL" id="KAK6937418.1"/>
    </source>
</evidence>
<protein>
    <recommendedName>
        <fullName evidence="9">C2H2-type domain-containing protein</fullName>
    </recommendedName>
</protein>
<dbReference type="SUPFAM" id="SSF57667">
    <property type="entry name" value="beta-beta-alpha zinc fingers"/>
    <property type="match status" value="1"/>
</dbReference>
<keyword evidence="4" id="KW-0862">Zinc</keyword>
<evidence type="ECO:0000256" key="8">
    <source>
        <dbReference type="SAM" id="MobiDB-lite"/>
    </source>
</evidence>
<dbReference type="Pfam" id="PF22996">
    <property type="entry name" value="C2H2-2nd_BIRD-IDD"/>
    <property type="match status" value="1"/>
</dbReference>